<dbReference type="SUPFAM" id="SSF47384">
    <property type="entry name" value="Homodimeric domain of signal transducing histidine kinase"/>
    <property type="match status" value="1"/>
</dbReference>
<keyword evidence="7" id="KW-0472">Membrane</keyword>
<name>A0A6L5XGD4_9BACT</name>
<reference evidence="9 10" key="1">
    <citation type="submission" date="2019-08" db="EMBL/GenBank/DDBJ databases">
        <title>In-depth cultivation of the pig gut microbiome towards novel bacterial diversity and tailored functional studies.</title>
        <authorList>
            <person name="Wylensek D."/>
            <person name="Hitch T.C.A."/>
            <person name="Clavel T."/>
        </authorList>
    </citation>
    <scope>NUCLEOTIDE SEQUENCE [LARGE SCALE GENOMIC DNA]</scope>
    <source>
        <strain evidence="9 10">Oil-RF-744-WCA-WT-10</strain>
    </source>
</reference>
<dbReference type="EC" id="2.7.13.3" evidence="2"/>
<dbReference type="Gene3D" id="6.10.340.10">
    <property type="match status" value="1"/>
</dbReference>
<dbReference type="PANTHER" id="PTHR45453">
    <property type="entry name" value="PHOSPHATE REGULON SENSOR PROTEIN PHOR"/>
    <property type="match status" value="1"/>
</dbReference>
<dbReference type="InterPro" id="IPR036097">
    <property type="entry name" value="HisK_dim/P_sf"/>
</dbReference>
<dbReference type="PROSITE" id="PS50109">
    <property type="entry name" value="HIS_KIN"/>
    <property type="match status" value="1"/>
</dbReference>
<evidence type="ECO:0000256" key="2">
    <source>
        <dbReference type="ARBA" id="ARBA00012438"/>
    </source>
</evidence>
<evidence type="ECO:0000313" key="9">
    <source>
        <dbReference type="EMBL" id="MSS18581.1"/>
    </source>
</evidence>
<accession>A0A6L5XGD4</accession>
<dbReference type="InterPro" id="IPR003594">
    <property type="entry name" value="HATPase_dom"/>
</dbReference>
<dbReference type="AlphaFoldDB" id="A0A6L5XGD4"/>
<comment type="caution">
    <text evidence="9">The sequence shown here is derived from an EMBL/GenBank/DDBJ whole genome shotgun (WGS) entry which is preliminary data.</text>
</comment>
<keyword evidence="10" id="KW-1185">Reference proteome</keyword>
<dbReference type="GO" id="GO:0004721">
    <property type="term" value="F:phosphoprotein phosphatase activity"/>
    <property type="evidence" value="ECO:0007669"/>
    <property type="project" value="TreeGrafter"/>
</dbReference>
<dbReference type="SUPFAM" id="SSF55874">
    <property type="entry name" value="ATPase domain of HSP90 chaperone/DNA topoisomerase II/histidine kinase"/>
    <property type="match status" value="1"/>
</dbReference>
<keyword evidence="5" id="KW-0418">Kinase</keyword>
<dbReference type="CDD" id="cd00075">
    <property type="entry name" value="HATPase"/>
    <property type="match status" value="1"/>
</dbReference>
<keyword evidence="7" id="KW-1133">Transmembrane helix</keyword>
<dbReference type="InterPro" id="IPR036890">
    <property type="entry name" value="HATPase_C_sf"/>
</dbReference>
<keyword evidence="7" id="KW-0812">Transmembrane</keyword>
<feature type="transmembrane region" description="Helical" evidence="7">
    <location>
        <begin position="12"/>
        <end position="31"/>
    </location>
</feature>
<dbReference type="RefSeq" id="WP_154328178.1">
    <property type="nucleotide sequence ID" value="NZ_CP045696.1"/>
</dbReference>
<evidence type="ECO:0000259" key="8">
    <source>
        <dbReference type="PROSITE" id="PS50109"/>
    </source>
</evidence>
<dbReference type="InterPro" id="IPR003661">
    <property type="entry name" value="HisK_dim/P_dom"/>
</dbReference>
<dbReference type="GO" id="GO:0016036">
    <property type="term" value="P:cellular response to phosphate starvation"/>
    <property type="evidence" value="ECO:0007669"/>
    <property type="project" value="TreeGrafter"/>
</dbReference>
<evidence type="ECO:0000256" key="4">
    <source>
        <dbReference type="ARBA" id="ARBA00022679"/>
    </source>
</evidence>
<dbReference type="EMBL" id="VULT01000025">
    <property type="protein sequence ID" value="MSS18581.1"/>
    <property type="molecule type" value="Genomic_DNA"/>
</dbReference>
<evidence type="ECO:0000256" key="3">
    <source>
        <dbReference type="ARBA" id="ARBA00022553"/>
    </source>
</evidence>
<dbReference type="FunFam" id="3.30.565.10:FF:000006">
    <property type="entry name" value="Sensor histidine kinase WalK"/>
    <property type="match status" value="1"/>
</dbReference>
<comment type="catalytic activity">
    <reaction evidence="1">
        <text>ATP + protein L-histidine = ADP + protein N-phospho-L-histidine.</text>
        <dbReference type="EC" id="2.7.13.3"/>
    </reaction>
</comment>
<dbReference type="InterPro" id="IPR004358">
    <property type="entry name" value="Sig_transdc_His_kin-like_C"/>
</dbReference>
<evidence type="ECO:0000256" key="1">
    <source>
        <dbReference type="ARBA" id="ARBA00000085"/>
    </source>
</evidence>
<dbReference type="Gene3D" id="1.10.287.130">
    <property type="match status" value="1"/>
</dbReference>
<dbReference type="GO" id="GO:0005886">
    <property type="term" value="C:plasma membrane"/>
    <property type="evidence" value="ECO:0007669"/>
    <property type="project" value="TreeGrafter"/>
</dbReference>
<dbReference type="PRINTS" id="PR00344">
    <property type="entry name" value="BCTRLSENSOR"/>
</dbReference>
<organism evidence="9 10">
    <name type="scientific">Sodaliphilus pleomorphus</name>
    <dbReference type="NCBI Taxonomy" id="2606626"/>
    <lineage>
        <taxon>Bacteria</taxon>
        <taxon>Pseudomonadati</taxon>
        <taxon>Bacteroidota</taxon>
        <taxon>Bacteroidia</taxon>
        <taxon>Bacteroidales</taxon>
        <taxon>Muribaculaceae</taxon>
        <taxon>Sodaliphilus</taxon>
    </lineage>
</organism>
<dbReference type="SMART" id="SM00387">
    <property type="entry name" value="HATPase_c"/>
    <property type="match status" value="1"/>
</dbReference>
<evidence type="ECO:0000256" key="6">
    <source>
        <dbReference type="ARBA" id="ARBA00023012"/>
    </source>
</evidence>
<dbReference type="Gene3D" id="3.30.565.10">
    <property type="entry name" value="Histidine kinase-like ATPase, C-terminal domain"/>
    <property type="match status" value="1"/>
</dbReference>
<sequence>MDSRRLINVQTRLFLMIVFFTWILTAIFFALQYSRERDYKIASLDSHLQMQNAKILECIDDGKRITPQLVAAIDPGDSLRVTVIDLKGNVLYDSNGDVKVNHADRQEVKEAIATGHGFTKRRVSSTNNREYFYSATRGHGIVVRTALPYNHSLSEMLRANSVNSYIIVAIALIMSIIAWFAAHSISRSVKNLRNFANAAEFGDLSKYDSKSFPDDELGDISSHIVNLYKLQQATAEERDRNLRQAIYEQKEKNRIKHQLTNNINHEIKTPVHVIQACLETIENSGSQLDEAMKQELIDKAYANSNRLCSLIADLSVITRISDAPDQIQSAPVDVTSIVRQVADDMSVYPPEQQMRIHIEVPDGVTINGNHALVESIFRNLMVNAFNYSAGRDVTVKLVEETSDYYRFIFNDNGVGVAPEHLPHLFERFYRVDKGRSRSMGGTGLGLSIVKNAVLFHHGHIEVRNRKLGGLEFEFTLHK</sequence>
<dbReference type="InterPro" id="IPR050351">
    <property type="entry name" value="BphY/WalK/GraS-like"/>
</dbReference>
<feature type="transmembrane region" description="Helical" evidence="7">
    <location>
        <begin position="162"/>
        <end position="182"/>
    </location>
</feature>
<keyword evidence="4" id="KW-0808">Transferase</keyword>
<dbReference type="SMART" id="SM00388">
    <property type="entry name" value="HisKA"/>
    <property type="match status" value="1"/>
</dbReference>
<dbReference type="Proteomes" id="UP000483362">
    <property type="component" value="Unassembled WGS sequence"/>
</dbReference>
<dbReference type="Pfam" id="PF00512">
    <property type="entry name" value="HisKA"/>
    <property type="match status" value="1"/>
</dbReference>
<proteinExistence type="predicted"/>
<keyword evidence="6" id="KW-0902">Two-component regulatory system</keyword>
<dbReference type="CDD" id="cd00082">
    <property type="entry name" value="HisKA"/>
    <property type="match status" value="1"/>
</dbReference>
<feature type="domain" description="Histidine kinase" evidence="8">
    <location>
        <begin position="262"/>
        <end position="478"/>
    </location>
</feature>
<dbReference type="PANTHER" id="PTHR45453:SF1">
    <property type="entry name" value="PHOSPHATE REGULON SENSOR PROTEIN PHOR"/>
    <property type="match status" value="1"/>
</dbReference>
<keyword evidence="3" id="KW-0597">Phosphoprotein</keyword>
<protein>
    <recommendedName>
        <fullName evidence="2">histidine kinase</fullName>
        <ecNumber evidence="2">2.7.13.3</ecNumber>
    </recommendedName>
</protein>
<evidence type="ECO:0000313" key="10">
    <source>
        <dbReference type="Proteomes" id="UP000483362"/>
    </source>
</evidence>
<dbReference type="InterPro" id="IPR005467">
    <property type="entry name" value="His_kinase_dom"/>
</dbReference>
<gene>
    <name evidence="9" type="ORF">FYJ29_12575</name>
</gene>
<evidence type="ECO:0000256" key="5">
    <source>
        <dbReference type="ARBA" id="ARBA00022777"/>
    </source>
</evidence>
<dbReference type="Pfam" id="PF02518">
    <property type="entry name" value="HATPase_c"/>
    <property type="match status" value="1"/>
</dbReference>
<evidence type="ECO:0000256" key="7">
    <source>
        <dbReference type="SAM" id="Phobius"/>
    </source>
</evidence>
<dbReference type="GO" id="GO:0000155">
    <property type="term" value="F:phosphorelay sensor kinase activity"/>
    <property type="evidence" value="ECO:0007669"/>
    <property type="project" value="InterPro"/>
</dbReference>